<protein>
    <submittedName>
        <fullName evidence="2">Uncharacterized protein</fullName>
    </submittedName>
</protein>
<feature type="transmembrane region" description="Helical" evidence="1">
    <location>
        <begin position="68"/>
        <end position="94"/>
    </location>
</feature>
<evidence type="ECO:0000256" key="1">
    <source>
        <dbReference type="SAM" id="Phobius"/>
    </source>
</evidence>
<name>A0A7W9ES51_9SPHN</name>
<dbReference type="AlphaFoldDB" id="A0A7W9ES51"/>
<organism evidence="2 3">
    <name type="scientific">Sphingopyxis panaciterrulae</name>
    <dbReference type="NCBI Taxonomy" id="462372"/>
    <lineage>
        <taxon>Bacteria</taxon>
        <taxon>Pseudomonadati</taxon>
        <taxon>Pseudomonadota</taxon>
        <taxon>Alphaproteobacteria</taxon>
        <taxon>Sphingomonadales</taxon>
        <taxon>Sphingomonadaceae</taxon>
        <taxon>Sphingopyxis</taxon>
    </lineage>
</organism>
<evidence type="ECO:0000313" key="3">
    <source>
        <dbReference type="Proteomes" id="UP000537161"/>
    </source>
</evidence>
<keyword evidence="1" id="KW-1133">Transmembrane helix</keyword>
<comment type="caution">
    <text evidence="2">The sequence shown here is derived from an EMBL/GenBank/DDBJ whole genome shotgun (WGS) entry which is preliminary data.</text>
</comment>
<keyword evidence="1" id="KW-0812">Transmembrane</keyword>
<gene>
    <name evidence="2" type="ORF">FHR21_003708</name>
</gene>
<accession>A0A7W9ES51</accession>
<keyword evidence="3" id="KW-1185">Reference proteome</keyword>
<dbReference type="RefSeq" id="WP_184100956.1">
    <property type="nucleotide sequence ID" value="NZ_JACIJH010000016.1"/>
</dbReference>
<proteinExistence type="predicted"/>
<reference evidence="2 3" key="1">
    <citation type="submission" date="2020-08" db="EMBL/GenBank/DDBJ databases">
        <title>Genomic Encyclopedia of Type Strains, Phase IV (KMG-IV): sequencing the most valuable type-strain genomes for metagenomic binning, comparative biology and taxonomic classification.</title>
        <authorList>
            <person name="Goeker M."/>
        </authorList>
    </citation>
    <scope>NUCLEOTIDE SEQUENCE [LARGE SCALE GENOMIC DNA]</scope>
    <source>
        <strain evidence="2 3">DSM 27163</strain>
    </source>
</reference>
<feature type="transmembrane region" description="Helical" evidence="1">
    <location>
        <begin position="114"/>
        <end position="135"/>
    </location>
</feature>
<feature type="transmembrane region" description="Helical" evidence="1">
    <location>
        <begin position="30"/>
        <end position="48"/>
    </location>
</feature>
<dbReference type="Proteomes" id="UP000537161">
    <property type="component" value="Unassembled WGS sequence"/>
</dbReference>
<evidence type="ECO:0000313" key="2">
    <source>
        <dbReference type="EMBL" id="MBB5708329.1"/>
    </source>
</evidence>
<dbReference type="EMBL" id="JACIJH010000016">
    <property type="protein sequence ID" value="MBB5708329.1"/>
    <property type="molecule type" value="Genomic_DNA"/>
</dbReference>
<keyword evidence="1" id="KW-0472">Membrane</keyword>
<sequence length="189" mass="20526">MARKLTILVTCVAAGLFAWAIALVRLFDAFQPLIVALSIMVAAIFVRLNRGMPTLEWKSADPEERKKLTSAIVGVTTEYGWILGLNATVLAGLVSLSVVGEIDAALWPEWVRRVTSGAVGALIALCTARMAYVVWRDIDIVRLQKRLIDGSAAKEVDQQEGEAADANVTVMKKANLRAVKVQPPKAWGK</sequence>